<keyword evidence="3 4" id="KW-0687">Ribonucleoprotein</keyword>
<reference evidence="7" key="1">
    <citation type="journal article" date="2019" name="Genome Biol. Evol.">
        <title>Nephromyces represents a diverse and novel lineage of the Apicomplexa that has retained apicoplasts.</title>
        <authorList>
            <person name="Munoz-Gomez S.A."/>
            <person name="Durnin K."/>
            <person name="Eme L."/>
            <person name="Paight C."/>
            <person name="Lane C.E."/>
            <person name="Saffo M.B."/>
            <person name="Slamovits C.H."/>
        </authorList>
    </citation>
    <scope>NUCLEOTIDE SEQUENCE</scope>
    <source>
        <strain evidence="7">461</strain>
    </source>
</reference>
<dbReference type="InterPro" id="IPR000911">
    <property type="entry name" value="Ribosomal_uL11"/>
</dbReference>
<dbReference type="Pfam" id="PF03946">
    <property type="entry name" value="Ribosomal_L11_N"/>
    <property type="match status" value="1"/>
</dbReference>
<dbReference type="InterPro" id="IPR036796">
    <property type="entry name" value="Ribosomal_uL11_N_sf"/>
</dbReference>
<dbReference type="Gene3D" id="1.10.10.250">
    <property type="entry name" value="Ribosomal protein L11, C-terminal domain"/>
    <property type="match status" value="1"/>
</dbReference>
<feature type="domain" description="Large ribosomal subunit protein uL11 C-terminal" evidence="5">
    <location>
        <begin position="71"/>
        <end position="137"/>
    </location>
</feature>
<keyword evidence="2 4" id="KW-0689">Ribosomal protein</keyword>
<dbReference type="SUPFAM" id="SSF54747">
    <property type="entry name" value="Ribosomal L11/L12e N-terminal domain"/>
    <property type="match status" value="1"/>
</dbReference>
<name>A0A5C1H9K2_9APIC</name>
<gene>
    <name evidence="7" type="primary">rpl11</name>
</gene>
<proteinExistence type="inferred from homology"/>
<dbReference type="Pfam" id="PF00298">
    <property type="entry name" value="Ribosomal_L11"/>
    <property type="match status" value="1"/>
</dbReference>
<protein>
    <submittedName>
        <fullName evidence="7">50S ribosomal protein L11</fullName>
    </submittedName>
</protein>
<dbReference type="AlphaFoldDB" id="A0A5C1H9K2"/>
<evidence type="ECO:0000256" key="1">
    <source>
        <dbReference type="ARBA" id="ARBA00010537"/>
    </source>
</evidence>
<dbReference type="GO" id="GO:0006412">
    <property type="term" value="P:translation"/>
    <property type="evidence" value="ECO:0007669"/>
    <property type="project" value="InterPro"/>
</dbReference>
<dbReference type="SUPFAM" id="SSF46906">
    <property type="entry name" value="Ribosomal protein L11, C-terminal domain"/>
    <property type="match status" value="1"/>
</dbReference>
<sequence>MSKKLLFTIKLNLSAGNTIPTSTLSSILGQYGINSVNFCKEYNKLTINNNGFIIPINLNIYSNKSYSFLLKTPTTSNLILKILKLKKGSVYPNKQFKGILNNKDINKIINIKKKDLYLLTRKQIKKIIFGTAQSLGVLY</sequence>
<dbReference type="SMART" id="SM00649">
    <property type="entry name" value="RL11"/>
    <property type="match status" value="1"/>
</dbReference>
<evidence type="ECO:0000259" key="6">
    <source>
        <dbReference type="Pfam" id="PF03946"/>
    </source>
</evidence>
<dbReference type="EMBL" id="MK573203">
    <property type="protein sequence ID" value="QEM01678.1"/>
    <property type="molecule type" value="Genomic_DNA"/>
</dbReference>
<dbReference type="HAMAP" id="MF_00736">
    <property type="entry name" value="Ribosomal_uL11"/>
    <property type="match status" value="1"/>
</dbReference>
<dbReference type="InterPro" id="IPR020784">
    <property type="entry name" value="Ribosomal_uL11_N"/>
</dbReference>
<evidence type="ECO:0000256" key="2">
    <source>
        <dbReference type="ARBA" id="ARBA00022980"/>
    </source>
</evidence>
<evidence type="ECO:0000259" key="5">
    <source>
        <dbReference type="Pfam" id="PF00298"/>
    </source>
</evidence>
<dbReference type="InterPro" id="IPR020783">
    <property type="entry name" value="Ribosomal_uL11_C"/>
</dbReference>
<dbReference type="PANTHER" id="PTHR11661:SF1">
    <property type="entry name" value="LARGE RIBOSOMAL SUBUNIT PROTEIN UL11M"/>
    <property type="match status" value="1"/>
</dbReference>
<evidence type="ECO:0000256" key="4">
    <source>
        <dbReference type="RuleBase" id="RU003978"/>
    </source>
</evidence>
<dbReference type="GO" id="GO:0003735">
    <property type="term" value="F:structural constituent of ribosome"/>
    <property type="evidence" value="ECO:0007669"/>
    <property type="project" value="InterPro"/>
</dbReference>
<comment type="similarity">
    <text evidence="1 4">Belongs to the universal ribosomal protein uL11 family.</text>
</comment>
<dbReference type="Gene3D" id="3.30.1550.10">
    <property type="entry name" value="Ribosomal protein L11/L12, N-terminal domain"/>
    <property type="match status" value="1"/>
</dbReference>
<dbReference type="GO" id="GO:0070180">
    <property type="term" value="F:large ribosomal subunit rRNA binding"/>
    <property type="evidence" value="ECO:0007669"/>
    <property type="project" value="TreeGrafter"/>
</dbReference>
<dbReference type="PANTHER" id="PTHR11661">
    <property type="entry name" value="60S RIBOSOMAL PROTEIN L12"/>
    <property type="match status" value="1"/>
</dbReference>
<dbReference type="InterPro" id="IPR036769">
    <property type="entry name" value="Ribosomal_uL11_C_sf"/>
</dbReference>
<feature type="domain" description="Large ribosomal subunit protein uL11 N-terminal" evidence="6">
    <location>
        <begin position="9"/>
        <end position="66"/>
    </location>
</feature>
<dbReference type="GO" id="GO:0005762">
    <property type="term" value="C:mitochondrial large ribosomal subunit"/>
    <property type="evidence" value="ECO:0007669"/>
    <property type="project" value="TreeGrafter"/>
</dbReference>
<organism evidence="7">
    <name type="scientific">Nephromyces sp. ex Molgula occidentalis</name>
    <dbReference type="NCBI Taxonomy" id="2544991"/>
    <lineage>
        <taxon>Eukaryota</taxon>
        <taxon>Sar</taxon>
        <taxon>Alveolata</taxon>
        <taxon>Apicomplexa</taxon>
        <taxon>Aconoidasida</taxon>
        <taxon>Nephromycida</taxon>
        <taxon>Nephromyces</taxon>
    </lineage>
</organism>
<evidence type="ECO:0000313" key="7">
    <source>
        <dbReference type="EMBL" id="QEM01678.1"/>
    </source>
</evidence>
<accession>A0A5C1H9K2</accession>
<evidence type="ECO:0000256" key="3">
    <source>
        <dbReference type="ARBA" id="ARBA00023274"/>
    </source>
</evidence>